<evidence type="ECO:0000256" key="7">
    <source>
        <dbReference type="SAM" id="Phobius"/>
    </source>
</evidence>
<dbReference type="GO" id="GO:0005886">
    <property type="term" value="C:plasma membrane"/>
    <property type="evidence" value="ECO:0007669"/>
    <property type="project" value="UniProtKB-SubCell"/>
</dbReference>
<keyword evidence="5 7" id="KW-1133">Transmembrane helix</keyword>
<keyword evidence="2" id="KW-0813">Transport</keyword>
<dbReference type="EMBL" id="MLJW01000027">
    <property type="protein sequence ID" value="OIR09311.1"/>
    <property type="molecule type" value="Genomic_DNA"/>
</dbReference>
<evidence type="ECO:0000256" key="1">
    <source>
        <dbReference type="ARBA" id="ARBA00004651"/>
    </source>
</evidence>
<feature type="transmembrane region" description="Helical" evidence="7">
    <location>
        <begin position="106"/>
        <end position="124"/>
    </location>
</feature>
<evidence type="ECO:0000256" key="6">
    <source>
        <dbReference type="ARBA" id="ARBA00023136"/>
    </source>
</evidence>
<feature type="transmembrane region" description="Helical" evidence="7">
    <location>
        <begin position="82"/>
        <end position="99"/>
    </location>
</feature>
<proteinExistence type="predicted"/>
<gene>
    <name evidence="8" type="ORF">GALL_85440</name>
</gene>
<dbReference type="PANTHER" id="PTHR30269:SF0">
    <property type="entry name" value="MEMBRANE TRANSPORTER PROTEIN YFCA-RELATED"/>
    <property type="match status" value="1"/>
</dbReference>
<name>A0A1J5SLJ2_9ZZZZ</name>
<comment type="subcellular location">
    <subcellularLocation>
        <location evidence="1">Cell membrane</location>
        <topology evidence="1">Multi-pass membrane protein</topology>
    </subcellularLocation>
</comment>
<evidence type="ECO:0000313" key="8">
    <source>
        <dbReference type="EMBL" id="OIR09311.1"/>
    </source>
</evidence>
<dbReference type="AlphaFoldDB" id="A0A1J5SLJ2"/>
<evidence type="ECO:0000256" key="5">
    <source>
        <dbReference type="ARBA" id="ARBA00022989"/>
    </source>
</evidence>
<dbReference type="PANTHER" id="PTHR30269">
    <property type="entry name" value="TRANSMEMBRANE PROTEIN YFCA"/>
    <property type="match status" value="1"/>
</dbReference>
<feature type="transmembrane region" description="Helical" evidence="7">
    <location>
        <begin position="12"/>
        <end position="42"/>
    </location>
</feature>
<evidence type="ECO:0000256" key="3">
    <source>
        <dbReference type="ARBA" id="ARBA00022475"/>
    </source>
</evidence>
<evidence type="ECO:0000256" key="4">
    <source>
        <dbReference type="ARBA" id="ARBA00022692"/>
    </source>
</evidence>
<dbReference type="InterPro" id="IPR002781">
    <property type="entry name" value="TM_pro_TauE-like"/>
</dbReference>
<evidence type="ECO:0008006" key="9">
    <source>
        <dbReference type="Google" id="ProtNLM"/>
    </source>
</evidence>
<feature type="transmembrane region" description="Helical" evidence="7">
    <location>
        <begin position="235"/>
        <end position="253"/>
    </location>
</feature>
<keyword evidence="6 7" id="KW-0472">Membrane</keyword>
<keyword evidence="3" id="KW-1003">Cell membrane</keyword>
<comment type="caution">
    <text evidence="8">The sequence shown here is derived from an EMBL/GenBank/DDBJ whole genome shotgun (WGS) entry which is preliminary data.</text>
</comment>
<organism evidence="8">
    <name type="scientific">mine drainage metagenome</name>
    <dbReference type="NCBI Taxonomy" id="410659"/>
    <lineage>
        <taxon>unclassified sequences</taxon>
        <taxon>metagenomes</taxon>
        <taxon>ecological metagenomes</taxon>
    </lineage>
</organism>
<accession>A0A1J5SLJ2</accession>
<keyword evidence="4 7" id="KW-0812">Transmembrane</keyword>
<feature type="transmembrane region" description="Helical" evidence="7">
    <location>
        <begin position="144"/>
        <end position="173"/>
    </location>
</feature>
<dbReference type="InterPro" id="IPR052017">
    <property type="entry name" value="TSUP"/>
</dbReference>
<reference evidence="8" key="1">
    <citation type="submission" date="2016-10" db="EMBL/GenBank/DDBJ databases">
        <title>Sequence of Gallionella enrichment culture.</title>
        <authorList>
            <person name="Poehlein A."/>
            <person name="Muehling M."/>
            <person name="Daniel R."/>
        </authorList>
    </citation>
    <scope>NUCLEOTIDE SEQUENCE</scope>
</reference>
<sequence>MPLHVPELKAWAYPLLFATGFTAGLVDSMAGGGGMLTVPVLLNLGLPVPLALGTNKFQASFGSVSASVHYVRNDVVSLRECGLGIVATLIGALAGASCVQVLDPVLLARLVPWLLAAIVAYAIFKPDVGHREAPPRMGRAPFFVLAGLGLGFYDGFFGPGTGSFWTIALVLLLGQDFMRATGHTKVMNATSNLGSLALFALAGQIALAAGAAMGAGQLVGARIGAGLVVKRGARFVKPLFLGMVALTVLRLLWTTFLR</sequence>
<dbReference type="Pfam" id="PF01925">
    <property type="entry name" value="TauE"/>
    <property type="match status" value="1"/>
</dbReference>
<evidence type="ECO:0000256" key="2">
    <source>
        <dbReference type="ARBA" id="ARBA00022448"/>
    </source>
</evidence>
<feature type="transmembrane region" description="Helical" evidence="7">
    <location>
        <begin position="193"/>
        <end position="215"/>
    </location>
</feature>
<protein>
    <recommendedName>
        <fullName evidence="9">Membrane transporter protein</fullName>
    </recommendedName>
</protein>